<evidence type="ECO:0000256" key="2">
    <source>
        <dbReference type="ARBA" id="ARBA00022473"/>
    </source>
</evidence>
<feature type="domain" description="ZZ-type" evidence="13">
    <location>
        <begin position="312"/>
        <end position="366"/>
    </location>
</feature>
<dbReference type="InterPro" id="IPR017884">
    <property type="entry name" value="SANT_dom"/>
</dbReference>
<feature type="domain" description="SANT" evidence="15">
    <location>
        <begin position="369"/>
        <end position="420"/>
    </location>
</feature>
<evidence type="ECO:0000313" key="17">
    <source>
        <dbReference type="EMBL" id="CAA2997070.1"/>
    </source>
</evidence>
<feature type="domain" description="HTH myb-type" evidence="16">
    <location>
        <begin position="372"/>
        <end position="408"/>
    </location>
</feature>
<dbReference type="InterPro" id="IPR043145">
    <property type="entry name" value="Znf_ZZ_sf"/>
</dbReference>
<dbReference type="EMBL" id="CACTIH010005541">
    <property type="protein sequence ID" value="CAA2997070.1"/>
    <property type="molecule type" value="Genomic_DNA"/>
</dbReference>
<dbReference type="OrthoDB" id="118550at2759"/>
<feature type="compositionally biased region" description="Basic and acidic residues" evidence="11">
    <location>
        <begin position="653"/>
        <end position="666"/>
    </location>
</feature>
<dbReference type="PROSITE" id="PS51293">
    <property type="entry name" value="SANT"/>
    <property type="match status" value="1"/>
</dbReference>
<keyword evidence="3" id="KW-0479">Metal-binding</keyword>
<feature type="domain" description="Myb-like" evidence="12">
    <location>
        <begin position="372"/>
        <end position="416"/>
    </location>
</feature>
<dbReference type="PANTHER" id="PTHR12802">
    <property type="entry name" value="SWI/SNF COMPLEX-RELATED"/>
    <property type="match status" value="1"/>
</dbReference>
<dbReference type="PROSITE" id="PS50934">
    <property type="entry name" value="SWIRM"/>
    <property type="match status" value="1"/>
</dbReference>
<evidence type="ECO:0000256" key="7">
    <source>
        <dbReference type="ARBA" id="ARBA00023125"/>
    </source>
</evidence>
<evidence type="ECO:0000256" key="11">
    <source>
        <dbReference type="SAM" id="MobiDB-lite"/>
    </source>
</evidence>
<keyword evidence="5" id="KW-0862">Zinc</keyword>
<evidence type="ECO:0000256" key="6">
    <source>
        <dbReference type="ARBA" id="ARBA00023015"/>
    </source>
</evidence>
<dbReference type="CDD" id="cd00167">
    <property type="entry name" value="SANT"/>
    <property type="match status" value="1"/>
</dbReference>
<feature type="domain" description="SWIRM" evidence="14">
    <location>
        <begin position="144"/>
        <end position="241"/>
    </location>
</feature>
<feature type="compositionally biased region" description="Basic and acidic residues" evidence="11">
    <location>
        <begin position="627"/>
        <end position="645"/>
    </location>
</feature>
<feature type="region of interest" description="Disordered" evidence="11">
    <location>
        <begin position="1"/>
        <end position="97"/>
    </location>
</feature>
<feature type="region of interest" description="Disordered" evidence="11">
    <location>
        <begin position="596"/>
        <end position="745"/>
    </location>
</feature>
<dbReference type="Gene3D" id="3.30.60.90">
    <property type="match status" value="1"/>
</dbReference>
<dbReference type="Gene3D" id="1.10.10.10">
    <property type="entry name" value="Winged helix-like DNA-binding domain superfamily/Winged helix DNA-binding domain"/>
    <property type="match status" value="1"/>
</dbReference>
<keyword evidence="7" id="KW-0238">DNA-binding</keyword>
<dbReference type="PANTHER" id="PTHR12802:SF41">
    <property type="entry name" value="BRAHMA ASSOCIATED PROTEIN 155 KDA"/>
    <property type="match status" value="1"/>
</dbReference>
<dbReference type="PROSITE" id="PS01357">
    <property type="entry name" value="ZF_ZZ_1"/>
    <property type="match status" value="1"/>
</dbReference>
<feature type="region of interest" description="Disordered" evidence="11">
    <location>
        <begin position="769"/>
        <end position="792"/>
    </location>
</feature>
<dbReference type="GO" id="GO:0008270">
    <property type="term" value="F:zinc ion binding"/>
    <property type="evidence" value="ECO:0007669"/>
    <property type="project" value="UniProtKB-KW"/>
</dbReference>
<keyword evidence="9" id="KW-0539">Nucleus</keyword>
<dbReference type="InterPro" id="IPR017930">
    <property type="entry name" value="Myb_dom"/>
</dbReference>
<feature type="region of interest" description="Disordered" evidence="11">
    <location>
        <begin position="931"/>
        <end position="962"/>
    </location>
</feature>
<gene>
    <name evidence="17" type="ORF">OLEA9_A007186</name>
</gene>
<comment type="subcellular location">
    <subcellularLocation>
        <location evidence="1">Nucleus</location>
    </subcellularLocation>
</comment>
<evidence type="ECO:0000259" key="13">
    <source>
        <dbReference type="PROSITE" id="PS50135"/>
    </source>
</evidence>
<evidence type="ECO:0000256" key="10">
    <source>
        <dbReference type="PROSITE-ProRule" id="PRU00228"/>
    </source>
</evidence>
<feature type="compositionally biased region" description="Polar residues" evidence="11">
    <location>
        <begin position="438"/>
        <end position="449"/>
    </location>
</feature>
<protein>
    <submittedName>
        <fullName evidence="17">SWI SNF complex subunit SWI3D</fullName>
    </submittedName>
</protein>
<keyword evidence="8" id="KW-0804">Transcription</keyword>
<dbReference type="Pfam" id="PF16495">
    <property type="entry name" value="SWIRM-assoc_1"/>
    <property type="match status" value="1"/>
</dbReference>
<dbReference type="InterPro" id="IPR001005">
    <property type="entry name" value="SANT/Myb"/>
</dbReference>
<dbReference type="PROSITE" id="PS50090">
    <property type="entry name" value="MYB_LIKE"/>
    <property type="match status" value="1"/>
</dbReference>
<evidence type="ECO:0000256" key="4">
    <source>
        <dbReference type="ARBA" id="ARBA00022771"/>
    </source>
</evidence>
<dbReference type="SMART" id="SM00717">
    <property type="entry name" value="SANT"/>
    <property type="match status" value="1"/>
</dbReference>
<dbReference type="InterPro" id="IPR000433">
    <property type="entry name" value="Znf_ZZ"/>
</dbReference>
<proteinExistence type="predicted"/>
<reference evidence="17 18" key="1">
    <citation type="submission" date="2019-12" db="EMBL/GenBank/DDBJ databases">
        <authorList>
            <person name="Alioto T."/>
            <person name="Alioto T."/>
            <person name="Gomez Garrido J."/>
        </authorList>
    </citation>
    <scope>NUCLEOTIDE SEQUENCE [LARGE SCALE GENOMIC DNA]</scope>
</reference>
<feature type="compositionally biased region" description="Polar residues" evidence="11">
    <location>
        <begin position="468"/>
        <end position="479"/>
    </location>
</feature>
<evidence type="ECO:0000256" key="1">
    <source>
        <dbReference type="ARBA" id="ARBA00004123"/>
    </source>
</evidence>
<dbReference type="AlphaFoldDB" id="A0A8S0SWS4"/>
<sequence>MEEKLRDSTGTPPPSATVTQSKPPEALPSEQPTSRRRGGGHKRKSASINSGGGSSTQTISSKRQAREKPSPVSFPPIHHNGPFTRARVQPNNNGVSVVEPTERGRIETSVKKEDSIEVNENREALEAKIEAEYEAIRSRDANVHVVPTHAGWFSWGKIHPLEERMLPSFFNGKSESRTPDIYMEIRNSIIKKFHFNPNAQIGLKDLAELTVGELEARKEVMEFLDYWGLINYHPFPSNGSDAFGPDSDVNASADADEPQKTDSLVEKLFRFETEQSRTPVVPRFNLATPAMSSGLFPDSVVAEELVKSDEPSVEYHCNSCSADCSRRRYHCQKQADFDLCAECFNNGKFGSDMSPSDFILMEPAESGGASGGKWTDQETLLLLEAIEIFRDNWSEIAEHVATKTKAQCILHFVQMPIEDAFFNHGDETGATPKENGCPVSSHTDTSASKNDQEKDTSAPKDIIEKTESPGNANNNQSSCCPVEISKPDKDNKSDVEPEDGENCALKALKEAFEVVGTYPSPGERLSFAEAGNPVMTMAAFLVRLVEPNMATASVRNLLKSLSGNSSEQLAARHCFRLEDPPDNNKDSVDLEGAAAETIGLQGQKDEDLRAEKQKAEKSDSVVGESSSKNDADDNENKDSATEELKLVLSPSNEHADGSSDAGKEPEEMINQEEAHTAPMIESSPDLPDEQSKKNSDESAISTSMVELPPNAAKEPGNEASTGGTYKSKDPPKDGGKLSNSGKDETQQLVALNSVTEKEEITGIDEAKECGNDEREPSVKEAKACDNENKENSVTKDDLPIDKLKRAAVTAVSAAAVKAKLLADQEEDHIRELAALLIEKQLHKLETKLAFFNDMENVAMRVKEQLDRSKQRLLHERAQIIATRLGISASSARPMSQSLPPNRVGMNVPNSVSRAFMGMPSLRPPISRPMMASNPTSGSFTSAMMTGSSMQTNPDKLSSVGRK</sequence>
<accession>A0A8S0SWS4</accession>
<evidence type="ECO:0000256" key="3">
    <source>
        <dbReference type="ARBA" id="ARBA00022723"/>
    </source>
</evidence>
<comment type="caution">
    <text evidence="17">The sequence shown here is derived from an EMBL/GenBank/DDBJ whole genome shotgun (WGS) entry which is preliminary data.</text>
</comment>
<organism evidence="17 18">
    <name type="scientific">Olea europaea subsp. europaea</name>
    <dbReference type="NCBI Taxonomy" id="158383"/>
    <lineage>
        <taxon>Eukaryota</taxon>
        <taxon>Viridiplantae</taxon>
        <taxon>Streptophyta</taxon>
        <taxon>Embryophyta</taxon>
        <taxon>Tracheophyta</taxon>
        <taxon>Spermatophyta</taxon>
        <taxon>Magnoliopsida</taxon>
        <taxon>eudicotyledons</taxon>
        <taxon>Gunneridae</taxon>
        <taxon>Pentapetalae</taxon>
        <taxon>asterids</taxon>
        <taxon>lamiids</taxon>
        <taxon>Lamiales</taxon>
        <taxon>Oleaceae</taxon>
        <taxon>Oleeae</taxon>
        <taxon>Olea</taxon>
    </lineage>
</organism>
<feature type="compositionally biased region" description="Basic and acidic residues" evidence="11">
    <location>
        <begin position="485"/>
        <end position="495"/>
    </location>
</feature>
<dbReference type="InterPro" id="IPR032451">
    <property type="entry name" value="SMARCC_C"/>
</dbReference>
<dbReference type="SMART" id="SM00291">
    <property type="entry name" value="ZnF_ZZ"/>
    <property type="match status" value="1"/>
</dbReference>
<feature type="compositionally biased region" description="Basic and acidic residues" evidence="11">
    <location>
        <begin position="726"/>
        <end position="745"/>
    </location>
</feature>
<feature type="compositionally biased region" description="Basic and acidic residues" evidence="11">
    <location>
        <begin position="603"/>
        <end position="619"/>
    </location>
</feature>
<dbReference type="SUPFAM" id="SSF46689">
    <property type="entry name" value="Homeodomain-like"/>
    <property type="match status" value="2"/>
</dbReference>
<dbReference type="InterPro" id="IPR007526">
    <property type="entry name" value="SWIRM"/>
</dbReference>
<keyword evidence="2" id="KW-0217">Developmental protein</keyword>
<dbReference type="Gene3D" id="1.10.10.60">
    <property type="entry name" value="Homeodomain-like"/>
    <property type="match status" value="1"/>
</dbReference>
<dbReference type="FunFam" id="1.10.10.60:FF:000014">
    <property type="entry name" value="SWI/SNF complex subunit SMARCC2 isoform C"/>
    <property type="match status" value="1"/>
</dbReference>
<evidence type="ECO:0000313" key="18">
    <source>
        <dbReference type="Proteomes" id="UP000594638"/>
    </source>
</evidence>
<feature type="compositionally biased region" description="Polar residues" evidence="11">
    <location>
        <begin position="932"/>
        <end position="955"/>
    </location>
</feature>
<dbReference type="GO" id="GO:0003677">
    <property type="term" value="F:DNA binding"/>
    <property type="evidence" value="ECO:0007669"/>
    <property type="project" value="UniProtKB-KW"/>
</dbReference>
<dbReference type="Gramene" id="OE9A007186T1">
    <property type="protein sequence ID" value="OE9A007186C1"/>
    <property type="gene ID" value="OE9A007186"/>
</dbReference>
<keyword evidence="4 10" id="KW-0863">Zinc-finger</keyword>
<dbReference type="InterPro" id="IPR041984">
    <property type="entry name" value="Rsc8/Ssr1/Ssr2_ZZ"/>
</dbReference>
<name>A0A8S0SWS4_OLEEU</name>
<evidence type="ECO:0000259" key="14">
    <source>
        <dbReference type="PROSITE" id="PS50934"/>
    </source>
</evidence>
<evidence type="ECO:0000256" key="5">
    <source>
        <dbReference type="ARBA" id="ARBA00022833"/>
    </source>
</evidence>
<feature type="region of interest" description="Disordered" evidence="11">
    <location>
        <begin position="424"/>
        <end position="499"/>
    </location>
</feature>
<keyword evidence="18" id="KW-1185">Reference proteome</keyword>
<dbReference type="Pfam" id="PF00569">
    <property type="entry name" value="ZZ"/>
    <property type="match status" value="1"/>
</dbReference>
<dbReference type="InterPro" id="IPR009057">
    <property type="entry name" value="Homeodomain-like_sf"/>
</dbReference>
<dbReference type="Pfam" id="PF00249">
    <property type="entry name" value="Myb_DNA-binding"/>
    <property type="match status" value="1"/>
</dbReference>
<dbReference type="Pfam" id="PF04433">
    <property type="entry name" value="SWIRM"/>
    <property type="match status" value="1"/>
</dbReference>
<dbReference type="CDD" id="cd02336">
    <property type="entry name" value="ZZ_RSC8"/>
    <property type="match status" value="1"/>
</dbReference>
<dbReference type="SUPFAM" id="SSF57850">
    <property type="entry name" value="RING/U-box"/>
    <property type="match status" value="1"/>
</dbReference>
<dbReference type="InterPro" id="IPR036388">
    <property type="entry name" value="WH-like_DNA-bd_sf"/>
</dbReference>
<feature type="compositionally biased region" description="Basic and acidic residues" evidence="11">
    <location>
        <begin position="450"/>
        <end position="467"/>
    </location>
</feature>
<dbReference type="PROSITE" id="PS51294">
    <property type="entry name" value="HTH_MYB"/>
    <property type="match status" value="1"/>
</dbReference>
<keyword evidence="6" id="KW-0805">Transcription regulation</keyword>
<evidence type="ECO:0000259" key="12">
    <source>
        <dbReference type="PROSITE" id="PS50090"/>
    </source>
</evidence>
<dbReference type="Proteomes" id="UP000594638">
    <property type="component" value="Unassembled WGS sequence"/>
</dbReference>
<evidence type="ECO:0000256" key="9">
    <source>
        <dbReference type="ARBA" id="ARBA00023242"/>
    </source>
</evidence>
<feature type="compositionally biased region" description="Basic residues" evidence="11">
    <location>
        <begin position="34"/>
        <end position="45"/>
    </location>
</feature>
<dbReference type="PROSITE" id="PS50135">
    <property type="entry name" value="ZF_ZZ_2"/>
    <property type="match status" value="1"/>
</dbReference>
<evidence type="ECO:0000259" key="15">
    <source>
        <dbReference type="PROSITE" id="PS51293"/>
    </source>
</evidence>
<evidence type="ECO:0000259" key="16">
    <source>
        <dbReference type="PROSITE" id="PS51294"/>
    </source>
</evidence>
<evidence type="ECO:0000256" key="8">
    <source>
        <dbReference type="ARBA" id="ARBA00023163"/>
    </source>
</evidence>
<dbReference type="GO" id="GO:0005634">
    <property type="term" value="C:nucleus"/>
    <property type="evidence" value="ECO:0007669"/>
    <property type="project" value="UniProtKB-SubCell"/>
</dbReference>